<comment type="caution">
    <text evidence="2">The sequence shown here is derived from an EMBL/GenBank/DDBJ whole genome shotgun (WGS) entry which is preliminary data.</text>
</comment>
<dbReference type="EMBL" id="VYYT01000162">
    <property type="protein sequence ID" value="KAK2761421.1"/>
    <property type="molecule type" value="Genomic_DNA"/>
</dbReference>
<organism evidence="2 3">
    <name type="scientific">Colletotrichum kahawae</name>
    <name type="common">Coffee berry disease fungus</name>
    <dbReference type="NCBI Taxonomy" id="34407"/>
    <lineage>
        <taxon>Eukaryota</taxon>
        <taxon>Fungi</taxon>
        <taxon>Dikarya</taxon>
        <taxon>Ascomycota</taxon>
        <taxon>Pezizomycotina</taxon>
        <taxon>Sordariomycetes</taxon>
        <taxon>Hypocreomycetidae</taxon>
        <taxon>Glomerellales</taxon>
        <taxon>Glomerellaceae</taxon>
        <taxon>Colletotrichum</taxon>
        <taxon>Colletotrichum gloeosporioides species complex</taxon>
    </lineage>
</organism>
<keyword evidence="3" id="KW-1185">Reference proteome</keyword>
<name>A0AAD9YFP9_COLKA</name>
<dbReference type="Proteomes" id="UP001281614">
    <property type="component" value="Unassembled WGS sequence"/>
</dbReference>
<dbReference type="AlphaFoldDB" id="A0AAD9YFP9"/>
<accession>A0AAD9YFP9</accession>
<reference evidence="2" key="1">
    <citation type="submission" date="2023-02" db="EMBL/GenBank/DDBJ databases">
        <title>Colletotrichum kahawae CIFC_Que2 genome sequencing and assembly.</title>
        <authorList>
            <person name="Baroncelli R."/>
        </authorList>
    </citation>
    <scope>NUCLEOTIDE SEQUENCE</scope>
    <source>
        <strain evidence="2">CIFC_Que2</strain>
    </source>
</reference>
<protein>
    <submittedName>
        <fullName evidence="2">Uncharacterized protein</fullName>
    </submittedName>
</protein>
<evidence type="ECO:0000256" key="1">
    <source>
        <dbReference type="SAM" id="MobiDB-lite"/>
    </source>
</evidence>
<evidence type="ECO:0000313" key="3">
    <source>
        <dbReference type="Proteomes" id="UP001281614"/>
    </source>
</evidence>
<gene>
    <name evidence="2" type="ORF">CKAH01_16347</name>
</gene>
<sequence length="126" mass="14248">MSPRRRRNADAYDSDTSFSPDDDCDVSDRENGLDNVLSDVEAFCEVDDAKTLCGEDDADADVNDADGTLHEDDDFDAGDQVMLFDGNVHLPEYWLRELENFNEDAFACQYYSPGMMLLLDAVEDQW</sequence>
<evidence type="ECO:0000313" key="2">
    <source>
        <dbReference type="EMBL" id="KAK2761421.1"/>
    </source>
</evidence>
<proteinExistence type="predicted"/>
<feature type="region of interest" description="Disordered" evidence="1">
    <location>
        <begin position="1"/>
        <end position="30"/>
    </location>
</feature>